<protein>
    <submittedName>
        <fullName evidence="3">2418_t:CDS:1</fullName>
    </submittedName>
</protein>
<evidence type="ECO:0000313" key="4">
    <source>
        <dbReference type="Proteomes" id="UP000789831"/>
    </source>
</evidence>
<dbReference type="EMBL" id="CAJVPL010000774">
    <property type="protein sequence ID" value="CAG8528565.1"/>
    <property type="molecule type" value="Genomic_DNA"/>
</dbReference>
<keyword evidence="2" id="KW-1133">Transmembrane helix</keyword>
<accession>A0A9N9AF38</accession>
<feature type="region of interest" description="Disordered" evidence="1">
    <location>
        <begin position="109"/>
        <end position="130"/>
    </location>
</feature>
<comment type="caution">
    <text evidence="3">The sequence shown here is derived from an EMBL/GenBank/DDBJ whole genome shotgun (WGS) entry which is preliminary data.</text>
</comment>
<organism evidence="3 4">
    <name type="scientific">Ambispora gerdemannii</name>
    <dbReference type="NCBI Taxonomy" id="144530"/>
    <lineage>
        <taxon>Eukaryota</taxon>
        <taxon>Fungi</taxon>
        <taxon>Fungi incertae sedis</taxon>
        <taxon>Mucoromycota</taxon>
        <taxon>Glomeromycotina</taxon>
        <taxon>Glomeromycetes</taxon>
        <taxon>Archaeosporales</taxon>
        <taxon>Ambisporaceae</taxon>
        <taxon>Ambispora</taxon>
    </lineage>
</organism>
<proteinExistence type="predicted"/>
<dbReference type="Proteomes" id="UP000789831">
    <property type="component" value="Unassembled WGS sequence"/>
</dbReference>
<name>A0A9N9AF38_9GLOM</name>
<feature type="compositionally biased region" description="Basic and acidic residues" evidence="1">
    <location>
        <begin position="109"/>
        <end position="122"/>
    </location>
</feature>
<evidence type="ECO:0000256" key="1">
    <source>
        <dbReference type="SAM" id="MobiDB-lite"/>
    </source>
</evidence>
<dbReference type="AlphaFoldDB" id="A0A9N9AF38"/>
<keyword evidence="4" id="KW-1185">Reference proteome</keyword>
<reference evidence="3" key="1">
    <citation type="submission" date="2021-06" db="EMBL/GenBank/DDBJ databases">
        <authorList>
            <person name="Kallberg Y."/>
            <person name="Tangrot J."/>
            <person name="Rosling A."/>
        </authorList>
    </citation>
    <scope>NUCLEOTIDE SEQUENCE</scope>
    <source>
        <strain evidence="3">MT106</strain>
    </source>
</reference>
<keyword evidence="2" id="KW-0812">Transmembrane</keyword>
<evidence type="ECO:0000313" key="3">
    <source>
        <dbReference type="EMBL" id="CAG8528565.1"/>
    </source>
</evidence>
<feature type="transmembrane region" description="Helical" evidence="2">
    <location>
        <begin position="6"/>
        <end position="26"/>
    </location>
</feature>
<gene>
    <name evidence="3" type="ORF">AGERDE_LOCUS5596</name>
</gene>
<sequence>MTKKKYGFGSFVGDFFGAILAVPTYGASLVMSPTARGLAGNIIGSANRAEIERLRKEREENDKKVKHNNDEIERLRAIINNPYSTDEEKKNAKRRIAILEDEIKQLKDRSKKIDNDIEDKSKTPSAPGKP</sequence>
<keyword evidence="2" id="KW-0472">Membrane</keyword>
<evidence type="ECO:0000256" key="2">
    <source>
        <dbReference type="SAM" id="Phobius"/>
    </source>
</evidence>